<dbReference type="PROSITE" id="PS50042">
    <property type="entry name" value="CNMP_BINDING_3"/>
    <property type="match status" value="1"/>
</dbReference>
<dbReference type="Gene3D" id="2.60.120.10">
    <property type="entry name" value="Jelly Rolls"/>
    <property type="match status" value="1"/>
</dbReference>
<evidence type="ECO:0000259" key="4">
    <source>
        <dbReference type="PROSITE" id="PS50042"/>
    </source>
</evidence>
<sequence length="220" mass="25547">MQDKKAKEFISKIPNTIKDKYKIRTFEKSKIITLKGNDIEKIYISLVGNMQVKNEFENGFIYNFAQVSSIAYIGVMEVMANEKLYSSTLQTTTECTMIEMKVDDFVNWINQDQSLALDVLKFVSSSMYKQSLNNGEVLAYPAIYSLINYLIDTYENEDEETVYIKKSREEIGSILGFSIRTINRNLKILKEDNLVDVERKYISISKRQFEKLSNKLNSIK</sequence>
<reference evidence="5 6" key="1">
    <citation type="submission" date="2016-10" db="EMBL/GenBank/DDBJ databases">
        <authorList>
            <person name="de Groot N.N."/>
        </authorList>
    </citation>
    <scope>NUCLEOTIDE SEQUENCE [LARGE SCALE GENOMIC DNA]</scope>
    <source>
        <strain evidence="5 6">DSM 797</strain>
    </source>
</reference>
<keyword evidence="3" id="KW-0804">Transcription</keyword>
<dbReference type="SUPFAM" id="SSF46785">
    <property type="entry name" value="Winged helix' DNA-binding domain"/>
    <property type="match status" value="1"/>
</dbReference>
<dbReference type="SMART" id="SM00419">
    <property type="entry name" value="HTH_CRP"/>
    <property type="match status" value="1"/>
</dbReference>
<dbReference type="Gene3D" id="1.10.10.10">
    <property type="entry name" value="Winged helix-like DNA-binding domain superfamily/Winged helix DNA-binding domain"/>
    <property type="match status" value="1"/>
</dbReference>
<dbReference type="InterPro" id="IPR036390">
    <property type="entry name" value="WH_DNA-bd_sf"/>
</dbReference>
<dbReference type="Pfam" id="PF13545">
    <property type="entry name" value="HTH_Crp_2"/>
    <property type="match status" value="1"/>
</dbReference>
<evidence type="ECO:0000256" key="3">
    <source>
        <dbReference type="ARBA" id="ARBA00023163"/>
    </source>
</evidence>
<keyword evidence="6" id="KW-1185">Reference proteome</keyword>
<evidence type="ECO:0000313" key="5">
    <source>
        <dbReference type="EMBL" id="SDL77402.1"/>
    </source>
</evidence>
<dbReference type="STRING" id="1121325.SAMN04515677_103348"/>
<dbReference type="InterPro" id="IPR012318">
    <property type="entry name" value="HTH_CRP"/>
</dbReference>
<accession>A0A1G9MSY5</accession>
<evidence type="ECO:0000313" key="6">
    <source>
        <dbReference type="Proteomes" id="UP000199068"/>
    </source>
</evidence>
<organism evidence="5 6">
    <name type="scientific">Romboutsia lituseburensis DSM 797</name>
    <dbReference type="NCBI Taxonomy" id="1121325"/>
    <lineage>
        <taxon>Bacteria</taxon>
        <taxon>Bacillati</taxon>
        <taxon>Bacillota</taxon>
        <taxon>Clostridia</taxon>
        <taxon>Peptostreptococcales</taxon>
        <taxon>Peptostreptococcaceae</taxon>
        <taxon>Romboutsia</taxon>
    </lineage>
</organism>
<proteinExistence type="predicted"/>
<dbReference type="EMBL" id="FNGW01000003">
    <property type="protein sequence ID" value="SDL77402.1"/>
    <property type="molecule type" value="Genomic_DNA"/>
</dbReference>
<gene>
    <name evidence="5" type="ORF">SAMN04515677_103348</name>
</gene>
<keyword evidence="2" id="KW-0238">DNA-binding</keyword>
<dbReference type="InterPro" id="IPR014710">
    <property type="entry name" value="RmlC-like_jellyroll"/>
</dbReference>
<dbReference type="AlphaFoldDB" id="A0A1G9MSY5"/>
<dbReference type="GO" id="GO:0003677">
    <property type="term" value="F:DNA binding"/>
    <property type="evidence" value="ECO:0007669"/>
    <property type="project" value="UniProtKB-KW"/>
</dbReference>
<dbReference type="GO" id="GO:0006355">
    <property type="term" value="P:regulation of DNA-templated transcription"/>
    <property type="evidence" value="ECO:0007669"/>
    <property type="project" value="InterPro"/>
</dbReference>
<dbReference type="InterPro" id="IPR018490">
    <property type="entry name" value="cNMP-bd_dom_sf"/>
</dbReference>
<dbReference type="InterPro" id="IPR000595">
    <property type="entry name" value="cNMP-bd_dom"/>
</dbReference>
<dbReference type="RefSeq" id="WP_092725037.1">
    <property type="nucleotide sequence ID" value="NZ_FNGW01000003.1"/>
</dbReference>
<feature type="domain" description="Cyclic nucleotide-binding" evidence="4">
    <location>
        <begin position="17"/>
        <end position="105"/>
    </location>
</feature>
<dbReference type="SUPFAM" id="SSF51206">
    <property type="entry name" value="cAMP-binding domain-like"/>
    <property type="match status" value="1"/>
</dbReference>
<keyword evidence="1" id="KW-0805">Transcription regulation</keyword>
<name>A0A1G9MSY5_9FIRM</name>
<protein>
    <submittedName>
        <fullName evidence="5">Crp-like helix-turn-helix domain-containing protein</fullName>
    </submittedName>
</protein>
<dbReference type="Proteomes" id="UP000199068">
    <property type="component" value="Unassembled WGS sequence"/>
</dbReference>
<evidence type="ECO:0000256" key="2">
    <source>
        <dbReference type="ARBA" id="ARBA00023125"/>
    </source>
</evidence>
<dbReference type="InterPro" id="IPR036388">
    <property type="entry name" value="WH-like_DNA-bd_sf"/>
</dbReference>
<evidence type="ECO:0000256" key="1">
    <source>
        <dbReference type="ARBA" id="ARBA00023015"/>
    </source>
</evidence>